<keyword evidence="2" id="KW-0285">Flavoprotein</keyword>
<keyword evidence="6" id="KW-0408">Iron</keyword>
<comment type="cofactor">
    <cofactor evidence="1">
        <name>FAD</name>
        <dbReference type="ChEBI" id="CHEBI:57692"/>
    </cofactor>
</comment>
<dbReference type="InterPro" id="IPR036318">
    <property type="entry name" value="FAD-bd_PCMH-like_sf"/>
</dbReference>
<dbReference type="InterPro" id="IPR016167">
    <property type="entry name" value="FAD-bd_PCMH_sub1"/>
</dbReference>
<evidence type="ECO:0000256" key="1">
    <source>
        <dbReference type="ARBA" id="ARBA00001974"/>
    </source>
</evidence>
<evidence type="ECO:0000256" key="8">
    <source>
        <dbReference type="SAM" id="MobiDB-lite"/>
    </source>
</evidence>
<dbReference type="SUPFAM" id="SSF55103">
    <property type="entry name" value="FAD-linked oxidases, C-terminal domain"/>
    <property type="match status" value="1"/>
</dbReference>
<dbReference type="GO" id="GO:0004458">
    <property type="term" value="F:D-lactate dehydrogenase (cytochrome) activity"/>
    <property type="evidence" value="ECO:0007669"/>
    <property type="project" value="TreeGrafter"/>
</dbReference>
<dbReference type="EMBL" id="FOOI01000008">
    <property type="protein sequence ID" value="SFG77378.1"/>
    <property type="molecule type" value="Genomic_DNA"/>
</dbReference>
<evidence type="ECO:0000313" key="13">
    <source>
        <dbReference type="Proteomes" id="UP000533017"/>
    </source>
</evidence>
<dbReference type="GO" id="GO:0008720">
    <property type="term" value="F:D-lactate dehydrogenase (NAD+) activity"/>
    <property type="evidence" value="ECO:0007669"/>
    <property type="project" value="TreeGrafter"/>
</dbReference>
<evidence type="ECO:0000256" key="2">
    <source>
        <dbReference type="ARBA" id="ARBA00022630"/>
    </source>
</evidence>
<sequence length="995" mass="106890">MQSPPQTQNSAAARPRSAGADGIGTDLTESVRRELAKAVRGAVRFDAGSRAMFSTDASNYRHLPVGVVQPVDVDDVLATVDACHRLGVPLLPRGAGTSIAGQAVNTAVVMDFSRHLDAIVSVDPDRRRARVQPGVVLDDLRKAAAPYGLTFGPDPSTHNRCTLGGMIGNNACGSHSVAWGKTVDNVAELDVVLTDGTRLTAGPTSEDELARLCADPGAVGRLYRDLRAVRDTYGDLVRTEFPDLTRRVSGYNLDQLLPEQGFHLARALVGTEGTCATLLEAEVDLVESPPVRALTVLGFPDQFVAADNVVPLLDLHPLTIESVDSKIVAIVRARNPSNPALEALPDGGAWLYVETGGESVPEAEARGREVARVMAGHGATSVVVSDPGRMKALWRVREDGAGSTTRLPDGSEAYPGWEDAAVPPQRLGGYLRGFDALLAEHGRQGIYYGHFGDGCIHVRIDFDLLSTEGVAGFRRFMEDAADLVTSHGGSLSGEHGDGQARAELLDRMYPPAILGAFEDFRSAWDPAGLMNPKRIVQPAKLDEDLRVFVAPPTIRADTTLAFSHDEDGFFGATRRCMGVGKCLSADGGVMCPSYRATREEKHSTRGRARLLFEMANGEVVKDGWRSEEVREALDLCLSCKGCKTDCPVNVDMASYKAEFLSQHYKGRVRPASHYSMGFLPLWLRLAAPFARLANAATKVRPLAALAKRLGGIAPERDIPEFAPTTFVRRFRSRPAPSLPADAPRVLLWPDSFTNAFDPDLGMDAVAVLESLGYRVEIPDKPVCCGLTWVSTGQLGTAKRVLRRTLRTLQPWLDAGVPVVGLEPSCTALFRGELTDLLPDEPAAATLKGQTRTLAEVLAEHTDDLDVRRPGQRALVQVHCHQHAELGFVADRKVLGALGVEAEVLDSGCCGLAGNFGFEKGHYEVSMDCAERKLLPAVRAADSDVVMLADGFSCRTQVRQAGEREPAHLAQLAARALGVGSAAPDPAPPPDRESVE</sequence>
<dbReference type="Proteomes" id="UP000199052">
    <property type="component" value="Unassembled WGS sequence"/>
</dbReference>
<dbReference type="InterPro" id="IPR016169">
    <property type="entry name" value="FAD-bd_PCMH_sub2"/>
</dbReference>
<evidence type="ECO:0000313" key="12">
    <source>
        <dbReference type="Proteomes" id="UP000199052"/>
    </source>
</evidence>
<dbReference type="InterPro" id="IPR004017">
    <property type="entry name" value="Cys_rich_dom"/>
</dbReference>
<keyword evidence="3" id="KW-0479">Metal-binding</keyword>
<dbReference type="GO" id="GO:0051536">
    <property type="term" value="F:iron-sulfur cluster binding"/>
    <property type="evidence" value="ECO:0007669"/>
    <property type="project" value="UniProtKB-KW"/>
</dbReference>
<organism evidence="11 12">
    <name type="scientific">Actinopolymorpha cephalotaxi</name>
    <dbReference type="NCBI Taxonomy" id="504797"/>
    <lineage>
        <taxon>Bacteria</taxon>
        <taxon>Bacillati</taxon>
        <taxon>Actinomycetota</taxon>
        <taxon>Actinomycetes</taxon>
        <taxon>Propionibacteriales</taxon>
        <taxon>Actinopolymorphaceae</taxon>
        <taxon>Actinopolymorpha</taxon>
    </lineage>
</organism>
<evidence type="ECO:0000256" key="4">
    <source>
        <dbReference type="ARBA" id="ARBA00022827"/>
    </source>
</evidence>
<dbReference type="InterPro" id="IPR006094">
    <property type="entry name" value="Oxid_FAD_bind_N"/>
</dbReference>
<dbReference type="SUPFAM" id="SSF56176">
    <property type="entry name" value="FAD-binding/transporter-associated domain-like"/>
    <property type="match status" value="1"/>
</dbReference>
<dbReference type="PROSITE" id="PS00198">
    <property type="entry name" value="4FE4S_FER_1"/>
    <property type="match status" value="1"/>
</dbReference>
<dbReference type="Pfam" id="PF02754">
    <property type="entry name" value="CCG"/>
    <property type="match status" value="2"/>
</dbReference>
<name>A0A1I2UK02_9ACTN</name>
<evidence type="ECO:0000313" key="10">
    <source>
        <dbReference type="EMBL" id="NYH86625.1"/>
    </source>
</evidence>
<dbReference type="EMBL" id="JACBZA010000001">
    <property type="protein sequence ID" value="NYH86625.1"/>
    <property type="molecule type" value="Genomic_DNA"/>
</dbReference>
<feature type="domain" description="FAD-binding PCMH-type" evidence="9">
    <location>
        <begin position="60"/>
        <end position="288"/>
    </location>
</feature>
<dbReference type="PANTHER" id="PTHR11748">
    <property type="entry name" value="D-LACTATE DEHYDROGENASE"/>
    <property type="match status" value="1"/>
</dbReference>
<dbReference type="GO" id="GO:0046872">
    <property type="term" value="F:metal ion binding"/>
    <property type="evidence" value="ECO:0007669"/>
    <property type="project" value="UniProtKB-KW"/>
</dbReference>
<dbReference type="PANTHER" id="PTHR11748:SF119">
    <property type="entry name" value="D-2-HYDROXYGLUTARATE DEHYDROGENASE"/>
    <property type="match status" value="1"/>
</dbReference>
<feature type="region of interest" description="Disordered" evidence="8">
    <location>
        <begin position="1"/>
        <end position="26"/>
    </location>
</feature>
<dbReference type="Pfam" id="PF02913">
    <property type="entry name" value="FAD-oxidase_C"/>
    <property type="match status" value="1"/>
</dbReference>
<dbReference type="Proteomes" id="UP000533017">
    <property type="component" value="Unassembled WGS sequence"/>
</dbReference>
<dbReference type="GO" id="GO:0071949">
    <property type="term" value="F:FAD binding"/>
    <property type="evidence" value="ECO:0007669"/>
    <property type="project" value="InterPro"/>
</dbReference>
<dbReference type="Gene3D" id="3.30.465.10">
    <property type="match status" value="1"/>
</dbReference>
<evidence type="ECO:0000259" key="9">
    <source>
        <dbReference type="PROSITE" id="PS51387"/>
    </source>
</evidence>
<dbReference type="SUPFAM" id="SSF46548">
    <property type="entry name" value="alpha-helical ferredoxin"/>
    <property type="match status" value="1"/>
</dbReference>
<evidence type="ECO:0000256" key="6">
    <source>
        <dbReference type="ARBA" id="ARBA00023004"/>
    </source>
</evidence>
<reference evidence="10 13" key="2">
    <citation type="submission" date="2020-07" db="EMBL/GenBank/DDBJ databases">
        <title>Sequencing the genomes of 1000 actinobacteria strains.</title>
        <authorList>
            <person name="Klenk H.-P."/>
        </authorList>
    </citation>
    <scope>NUCLEOTIDE SEQUENCE [LARGE SCALE GENOMIC DNA]</scope>
    <source>
        <strain evidence="10 13">DSM 45117</strain>
    </source>
</reference>
<evidence type="ECO:0000313" key="11">
    <source>
        <dbReference type="EMBL" id="SFG77378.1"/>
    </source>
</evidence>
<keyword evidence="13" id="KW-1185">Reference proteome</keyword>
<protein>
    <submittedName>
        <fullName evidence="10 11">FAD/FMN-containing dehydrogenase</fullName>
    </submittedName>
</protein>
<dbReference type="Gene3D" id="3.30.43.10">
    <property type="entry name" value="Uridine Diphospho-n-acetylenolpyruvylglucosamine Reductase, domain 2"/>
    <property type="match status" value="1"/>
</dbReference>
<gene>
    <name evidence="10" type="ORF">FHR37_005476</name>
    <name evidence="11" type="ORF">SAMN05421678_108211</name>
</gene>
<dbReference type="InterPro" id="IPR016164">
    <property type="entry name" value="FAD-linked_Oxase-like_C"/>
</dbReference>
<accession>A0A1I2UK02</accession>
<dbReference type="Pfam" id="PF13183">
    <property type="entry name" value="Fer4_8"/>
    <property type="match status" value="1"/>
</dbReference>
<dbReference type="PROSITE" id="PS51387">
    <property type="entry name" value="FAD_PCMH"/>
    <property type="match status" value="1"/>
</dbReference>
<keyword evidence="4" id="KW-0274">FAD</keyword>
<dbReference type="InterPro" id="IPR004113">
    <property type="entry name" value="FAD-bd_oxidored_4_C"/>
</dbReference>
<feature type="compositionally biased region" description="Polar residues" evidence="8">
    <location>
        <begin position="1"/>
        <end position="11"/>
    </location>
</feature>
<dbReference type="InterPro" id="IPR016166">
    <property type="entry name" value="FAD-bd_PCMH"/>
</dbReference>
<keyword evidence="5" id="KW-0560">Oxidoreductase</keyword>
<dbReference type="STRING" id="504797.SAMN05421678_108211"/>
<dbReference type="InterPro" id="IPR017900">
    <property type="entry name" value="4Fe4S_Fe_S_CS"/>
</dbReference>
<reference evidence="11 12" key="1">
    <citation type="submission" date="2016-10" db="EMBL/GenBank/DDBJ databases">
        <authorList>
            <person name="de Groot N.N."/>
        </authorList>
    </citation>
    <scope>NUCLEOTIDE SEQUENCE [LARGE SCALE GENOMIC DNA]</scope>
    <source>
        <strain evidence="11 12">CPCC 202808</strain>
    </source>
</reference>
<dbReference type="RefSeq" id="WP_092883999.1">
    <property type="nucleotide sequence ID" value="NZ_FOOI01000008.1"/>
</dbReference>
<dbReference type="Gene3D" id="3.30.70.2740">
    <property type="match status" value="1"/>
</dbReference>
<evidence type="ECO:0000256" key="7">
    <source>
        <dbReference type="ARBA" id="ARBA00023014"/>
    </source>
</evidence>
<evidence type="ECO:0000256" key="3">
    <source>
        <dbReference type="ARBA" id="ARBA00022723"/>
    </source>
</evidence>
<dbReference type="OrthoDB" id="9770306at2"/>
<dbReference type="InterPro" id="IPR017896">
    <property type="entry name" value="4Fe4S_Fe-S-bd"/>
</dbReference>
<keyword evidence="7" id="KW-0411">Iron-sulfur</keyword>
<proteinExistence type="predicted"/>
<dbReference type="Pfam" id="PF01565">
    <property type="entry name" value="FAD_binding_4"/>
    <property type="match status" value="1"/>
</dbReference>
<evidence type="ECO:0000256" key="5">
    <source>
        <dbReference type="ARBA" id="ARBA00023002"/>
    </source>
</evidence>
<dbReference type="GO" id="GO:1903457">
    <property type="term" value="P:lactate catabolic process"/>
    <property type="evidence" value="ECO:0007669"/>
    <property type="project" value="TreeGrafter"/>
</dbReference>
<dbReference type="AlphaFoldDB" id="A0A1I2UK02"/>